<evidence type="ECO:0000313" key="2">
    <source>
        <dbReference type="EMBL" id="MFA9459966.1"/>
    </source>
</evidence>
<dbReference type="RefSeq" id="WP_373654746.1">
    <property type="nucleotide sequence ID" value="NZ_JBGUAW010000002.1"/>
</dbReference>
<comment type="caution">
    <text evidence="2">The sequence shown here is derived from an EMBL/GenBank/DDBJ whole genome shotgun (WGS) entry which is preliminary data.</text>
</comment>
<keyword evidence="1" id="KW-0812">Transmembrane</keyword>
<organism evidence="2 3">
    <name type="scientific">Thiohalorhabdus methylotrophus</name>
    <dbReference type="NCBI Taxonomy" id="3242694"/>
    <lineage>
        <taxon>Bacteria</taxon>
        <taxon>Pseudomonadati</taxon>
        <taxon>Pseudomonadota</taxon>
        <taxon>Gammaproteobacteria</taxon>
        <taxon>Thiohalorhabdales</taxon>
        <taxon>Thiohalorhabdaceae</taxon>
        <taxon>Thiohalorhabdus</taxon>
    </lineage>
</organism>
<proteinExistence type="predicted"/>
<feature type="transmembrane region" description="Helical" evidence="1">
    <location>
        <begin position="40"/>
        <end position="61"/>
    </location>
</feature>
<dbReference type="Proteomes" id="UP001575181">
    <property type="component" value="Unassembled WGS sequence"/>
</dbReference>
<feature type="transmembrane region" description="Helical" evidence="1">
    <location>
        <begin position="309"/>
        <end position="331"/>
    </location>
</feature>
<keyword evidence="1" id="KW-1133">Transmembrane helix</keyword>
<reference evidence="2 3" key="1">
    <citation type="submission" date="2024-08" db="EMBL/GenBank/DDBJ databases">
        <title>Whole-genome sequencing of halo(alkali)philic microorganisms from hypersaline lakes.</title>
        <authorList>
            <person name="Sorokin D.Y."/>
            <person name="Merkel A.Y."/>
            <person name="Messina E."/>
            <person name="Yakimov M."/>
        </authorList>
    </citation>
    <scope>NUCLEOTIDE SEQUENCE [LARGE SCALE GENOMIC DNA]</scope>
    <source>
        <strain evidence="2 3">Cl-TMA</strain>
    </source>
</reference>
<keyword evidence="3" id="KW-1185">Reference proteome</keyword>
<gene>
    <name evidence="2" type="ORF">ACERLL_03915</name>
</gene>
<evidence type="ECO:0008006" key="4">
    <source>
        <dbReference type="Google" id="ProtNLM"/>
    </source>
</evidence>
<evidence type="ECO:0000256" key="1">
    <source>
        <dbReference type="SAM" id="Phobius"/>
    </source>
</evidence>
<sequence length="333" mass="37013">MSACHGIRQAEQVSFAAQARDPLERKCPWAQSPEKGYGDWVFYLGVPLFGLSTLVFLYLIYHWLRELRGIRGARLVSANDAEEGILRIQGVLQPLQEAPLTAPFSGRSCLWYHAKIERVRFDESTSSRGPAPSWVGQSEIPAWLGDETGRALVDLGTASIPVSRKKAWLLWPGLWKLTGGRRVPAYLRELVERHELKGLVWVVEECLEPGTAIVMGPLTVADDEERASNAGVQQILSRWRNPDPAALHGIRLGVGRGGRNAHTSDDRLAALKVLTGEVAGWPAKFFSARRDCPELMVFRGGMRQVAWHYYRLALLMGFFAAITGGFLLLTLSL</sequence>
<dbReference type="EMBL" id="JBGUAW010000002">
    <property type="protein sequence ID" value="MFA9459966.1"/>
    <property type="molecule type" value="Genomic_DNA"/>
</dbReference>
<protein>
    <recommendedName>
        <fullName evidence="4">RING-type E3 ubiquitin transferase</fullName>
    </recommendedName>
</protein>
<evidence type="ECO:0000313" key="3">
    <source>
        <dbReference type="Proteomes" id="UP001575181"/>
    </source>
</evidence>
<accession>A0ABV4TV06</accession>
<keyword evidence="1" id="KW-0472">Membrane</keyword>
<name>A0ABV4TV06_9GAMM</name>